<dbReference type="GO" id="GO:0007059">
    <property type="term" value="P:chromosome segregation"/>
    <property type="evidence" value="ECO:0007669"/>
    <property type="project" value="UniProtKB-KW"/>
</dbReference>
<dbReference type="InterPro" id="IPR036086">
    <property type="entry name" value="ParB/Sulfiredoxin_sf"/>
</dbReference>
<proteinExistence type="inferred from homology"/>
<evidence type="ECO:0000259" key="6">
    <source>
        <dbReference type="SMART" id="SM00470"/>
    </source>
</evidence>
<dbReference type="CDD" id="cd16393">
    <property type="entry name" value="SPO0J_N"/>
    <property type="match status" value="1"/>
</dbReference>
<evidence type="ECO:0000313" key="8">
    <source>
        <dbReference type="Proteomes" id="UP000502894"/>
    </source>
</evidence>
<dbReference type="Proteomes" id="UP000502894">
    <property type="component" value="Chromosome"/>
</dbReference>
<dbReference type="PANTHER" id="PTHR33375">
    <property type="entry name" value="CHROMOSOME-PARTITIONING PROTEIN PARB-RELATED"/>
    <property type="match status" value="1"/>
</dbReference>
<dbReference type="InterPro" id="IPR003115">
    <property type="entry name" value="ParB_N"/>
</dbReference>
<dbReference type="EMBL" id="AP022839">
    <property type="protein sequence ID" value="BCA94285.1"/>
    <property type="molecule type" value="Genomic_DNA"/>
</dbReference>
<dbReference type="InterPro" id="IPR057240">
    <property type="entry name" value="ParB_dimer_C"/>
</dbReference>
<dbReference type="AlphaFoldDB" id="A0A6F8T0V3"/>
<dbReference type="PANTHER" id="PTHR33375:SF1">
    <property type="entry name" value="CHROMOSOME-PARTITIONING PROTEIN PARB-RELATED"/>
    <property type="match status" value="1"/>
</dbReference>
<organism evidence="7 8">
    <name type="scientific">Legionella antarctica</name>
    <dbReference type="NCBI Taxonomy" id="2708020"/>
    <lineage>
        <taxon>Bacteria</taxon>
        <taxon>Pseudomonadati</taxon>
        <taxon>Pseudomonadota</taxon>
        <taxon>Gammaproteobacteria</taxon>
        <taxon>Legionellales</taxon>
        <taxon>Legionellaceae</taxon>
        <taxon>Legionella</taxon>
    </lineage>
</organism>
<accession>A0A6F8T0V3</accession>
<sequence length="263" mass="30118">MPTEFIYLPIECLQAGQYQPRQDFNSVALQELAQSIAAQGLIEPLVVRSIAKQLYEIIAGERRWRAAKLAGLQEIPCLIGEYTDKQACALTLIENIQRQDLNLIEEASGYRRLIDEFHYQQDEIAVLVGKSRSHVANILRLLTLTELVKSFIRDKILSLGHARVLVGLNPEQQEWFANQSRQEQWSVRQLEHAIKSYKKKPLDVPKNAKKDRDIERLQTILSEQVGAPVQIINDNEEGGWLNVKFFDNDTLAGLLERLGLRYD</sequence>
<dbReference type="SUPFAM" id="SSF109709">
    <property type="entry name" value="KorB DNA-binding domain-like"/>
    <property type="match status" value="1"/>
</dbReference>
<evidence type="ECO:0000256" key="3">
    <source>
        <dbReference type="ARBA" id="ARBA00022829"/>
    </source>
</evidence>
<reference evidence="7" key="1">
    <citation type="journal article" date="2020" name="Microbiol. Resour. Announc.">
        <title>Complete Genome Sequence of Novel Psychrotolerant Legionella Strain TUM19329, Isolated from Antarctic Lake Sediment.</title>
        <authorList>
            <person name="Shimada S."/>
            <person name="Nakai R."/>
            <person name="Aoki K."/>
            <person name="Shimoeda N."/>
            <person name="Ohno G."/>
            <person name="Miyazaki Y."/>
            <person name="Kudoh S."/>
            <person name="Imura S."/>
            <person name="Watanabe K."/>
            <person name="Ishii Y."/>
            <person name="Tateda K."/>
        </authorList>
    </citation>
    <scope>NUCLEOTIDE SEQUENCE [LARGE SCALE GENOMIC DNA]</scope>
    <source>
        <strain evidence="7">TUM19329</strain>
    </source>
</reference>
<dbReference type="Pfam" id="PF02195">
    <property type="entry name" value="ParB_N"/>
    <property type="match status" value="1"/>
</dbReference>
<dbReference type="Pfam" id="PF23552">
    <property type="entry name" value="ParB_C"/>
    <property type="match status" value="1"/>
</dbReference>
<protein>
    <recommendedName>
        <fullName evidence="2">Probable chromosome-partitioning protein ParB</fullName>
    </recommendedName>
</protein>
<evidence type="ECO:0000313" key="7">
    <source>
        <dbReference type="EMBL" id="BCA94285.1"/>
    </source>
</evidence>
<dbReference type="RefSeq" id="WP_173236230.1">
    <property type="nucleotide sequence ID" value="NZ_AP022839.1"/>
</dbReference>
<evidence type="ECO:0000256" key="1">
    <source>
        <dbReference type="ARBA" id="ARBA00006295"/>
    </source>
</evidence>
<dbReference type="InterPro" id="IPR004437">
    <property type="entry name" value="ParB/RepB/Spo0J"/>
</dbReference>
<dbReference type="GO" id="GO:0003677">
    <property type="term" value="F:DNA binding"/>
    <property type="evidence" value="ECO:0007669"/>
    <property type="project" value="UniProtKB-KW"/>
</dbReference>
<name>A0A6F8T0V3_9GAMM</name>
<dbReference type="SUPFAM" id="SSF110849">
    <property type="entry name" value="ParB/Sulfiredoxin"/>
    <property type="match status" value="1"/>
</dbReference>
<keyword evidence="4" id="KW-0238">DNA-binding</keyword>
<dbReference type="Pfam" id="PF17762">
    <property type="entry name" value="HTH_ParB"/>
    <property type="match status" value="1"/>
</dbReference>
<dbReference type="FunFam" id="1.10.10.2830:FF:000001">
    <property type="entry name" value="Chromosome partitioning protein ParB"/>
    <property type="match status" value="1"/>
</dbReference>
<dbReference type="NCBIfam" id="TIGR00180">
    <property type="entry name" value="parB_part"/>
    <property type="match status" value="1"/>
</dbReference>
<feature type="domain" description="ParB-like N-terminal" evidence="6">
    <location>
        <begin position="6"/>
        <end position="96"/>
    </location>
</feature>
<dbReference type="FunFam" id="3.90.1530.30:FF:000001">
    <property type="entry name" value="Chromosome partitioning protein ParB"/>
    <property type="match status" value="1"/>
</dbReference>
<dbReference type="KEGG" id="lant:TUM19329_06460"/>
<evidence type="ECO:0000256" key="5">
    <source>
        <dbReference type="ARBA" id="ARBA00025472"/>
    </source>
</evidence>
<gene>
    <name evidence="7" type="primary">spoOJ</name>
    <name evidence="7" type="ORF">TUM19329_06460</name>
</gene>
<evidence type="ECO:0000256" key="4">
    <source>
        <dbReference type="ARBA" id="ARBA00023125"/>
    </source>
</evidence>
<dbReference type="GO" id="GO:0045881">
    <property type="term" value="P:positive regulation of sporulation resulting in formation of a cellular spore"/>
    <property type="evidence" value="ECO:0007669"/>
    <property type="project" value="TreeGrafter"/>
</dbReference>
<comment type="similarity">
    <text evidence="1">Belongs to the ParB family.</text>
</comment>
<dbReference type="InterPro" id="IPR041468">
    <property type="entry name" value="HTH_ParB/Spo0J"/>
</dbReference>
<dbReference type="GO" id="GO:0005694">
    <property type="term" value="C:chromosome"/>
    <property type="evidence" value="ECO:0007669"/>
    <property type="project" value="TreeGrafter"/>
</dbReference>
<comment type="function">
    <text evidence="5">Involved in chromosome partition. Localize to both poles of the predivisional cell following completion of DNA replication. Binds to the DNA origin of replication.</text>
</comment>
<dbReference type="Gene3D" id="1.10.10.2830">
    <property type="match status" value="1"/>
</dbReference>
<evidence type="ECO:0000256" key="2">
    <source>
        <dbReference type="ARBA" id="ARBA00022372"/>
    </source>
</evidence>
<dbReference type="SMART" id="SM00470">
    <property type="entry name" value="ParB"/>
    <property type="match status" value="1"/>
</dbReference>
<dbReference type="Gene3D" id="3.90.1530.30">
    <property type="match status" value="1"/>
</dbReference>
<dbReference type="InterPro" id="IPR050336">
    <property type="entry name" value="Chromosome_partition/occlusion"/>
</dbReference>
<keyword evidence="3" id="KW-0159">Chromosome partition</keyword>
<keyword evidence="8" id="KW-1185">Reference proteome</keyword>